<protein>
    <recommendedName>
        <fullName evidence="6">Glycerol-3-phosphate dehydrogenase</fullName>
        <ecNumber evidence="6">1.1.5.3</ecNumber>
    </recommendedName>
</protein>
<dbReference type="PANTHER" id="PTHR11985">
    <property type="entry name" value="GLYCEROL-3-PHOSPHATE DEHYDROGENASE"/>
    <property type="match status" value="1"/>
</dbReference>
<evidence type="ECO:0000256" key="1">
    <source>
        <dbReference type="ARBA" id="ARBA00001974"/>
    </source>
</evidence>
<dbReference type="Gene3D" id="3.30.9.10">
    <property type="entry name" value="D-Amino Acid Oxidase, subunit A, domain 2"/>
    <property type="match status" value="1"/>
</dbReference>
<dbReference type="EMBL" id="UGRU01000001">
    <property type="protein sequence ID" value="SUA47098.1"/>
    <property type="molecule type" value="Genomic_DNA"/>
</dbReference>
<dbReference type="GO" id="GO:0009331">
    <property type="term" value="C:glycerol-3-phosphate dehydrogenase (FAD) complex"/>
    <property type="evidence" value="ECO:0007669"/>
    <property type="project" value="UniProtKB-UniRule"/>
</dbReference>
<dbReference type="SUPFAM" id="SSF51905">
    <property type="entry name" value="FAD/NAD(P)-binding domain"/>
    <property type="match status" value="1"/>
</dbReference>
<sequence>MLDESTSTAGRGPGDNAGDSALNAARRGRELQELGDADRIDVLVIGGGVTGAGVALDAAARGLRTVLVEAHDLAFGTSRWSSKLVHGGLRYLASGGVGIAHESAVERDILLTTTAPHLTRSIPQLVPSFSDGSLPQRLLVRAGFLAGDVLRRSAGTSPKILPRSRRVAAAEALRLAPTLRRAGLRGGMTAWDGQLVDDARLVVTIARTAAAHGASVLTRVRAEQVTGESAVLHDVLTGETLSVRARSVINAAGVWADRVDPSIELRPSRGTHLVFDATAFGGLTASLTVPIPGSTSRFVFAFPAAHGRVYLGLTDEDAPGPVPDEPKPTDSEIDFLLDTVNTVLREPLRRSDIRGSFAGLRPLLRTAENSTADISREHAVLHSPGGPITIVGGKLTTYRQMAEDAVDAAVAAAGLTAAPCRTKRIPLVGAVSGRARDRIAAPWRLSNGTEIRPLECSPHCGTTRASPNRSRPASTCCAPNSLMRQPMRAHWTRATCWIDAPGSAWSTATEPPPFRPPGKCSPRATPDAA</sequence>
<dbReference type="GO" id="GO:0046168">
    <property type="term" value="P:glycerol-3-phosphate catabolic process"/>
    <property type="evidence" value="ECO:0007669"/>
    <property type="project" value="TreeGrafter"/>
</dbReference>
<feature type="domain" description="FAD dependent oxidoreductase" evidence="8">
    <location>
        <begin position="41"/>
        <end position="376"/>
    </location>
</feature>
<name>A0A378X0W8_9NOCA</name>
<dbReference type="InterPro" id="IPR006076">
    <property type="entry name" value="FAD-dep_OxRdtase"/>
</dbReference>
<evidence type="ECO:0000256" key="2">
    <source>
        <dbReference type="ARBA" id="ARBA00007330"/>
    </source>
</evidence>
<organism evidence="9 10">
    <name type="scientific">Nocardia africana</name>
    <dbReference type="NCBI Taxonomy" id="134964"/>
    <lineage>
        <taxon>Bacteria</taxon>
        <taxon>Bacillati</taxon>
        <taxon>Actinomycetota</taxon>
        <taxon>Actinomycetes</taxon>
        <taxon>Mycobacteriales</taxon>
        <taxon>Nocardiaceae</taxon>
        <taxon>Nocardia</taxon>
    </lineage>
</organism>
<evidence type="ECO:0000256" key="6">
    <source>
        <dbReference type="RuleBase" id="RU361217"/>
    </source>
</evidence>
<dbReference type="PRINTS" id="PR01001">
    <property type="entry name" value="FADG3PDH"/>
</dbReference>
<evidence type="ECO:0000256" key="3">
    <source>
        <dbReference type="ARBA" id="ARBA00022630"/>
    </source>
</evidence>
<dbReference type="EC" id="1.1.5.3" evidence="6"/>
<comment type="similarity">
    <text evidence="2 6">Belongs to the FAD-dependent glycerol-3-phosphate dehydrogenase family.</text>
</comment>
<dbReference type="InterPro" id="IPR000447">
    <property type="entry name" value="G3P_DH_FAD-dep"/>
</dbReference>
<feature type="region of interest" description="Disordered" evidence="7">
    <location>
        <begin position="506"/>
        <end position="529"/>
    </location>
</feature>
<evidence type="ECO:0000259" key="8">
    <source>
        <dbReference type="Pfam" id="PF01266"/>
    </source>
</evidence>
<keyword evidence="5 6" id="KW-0560">Oxidoreductase</keyword>
<evidence type="ECO:0000313" key="10">
    <source>
        <dbReference type="Proteomes" id="UP000255082"/>
    </source>
</evidence>
<evidence type="ECO:0000313" key="9">
    <source>
        <dbReference type="EMBL" id="SUA47098.1"/>
    </source>
</evidence>
<proteinExistence type="inferred from homology"/>
<dbReference type="PROSITE" id="PS00977">
    <property type="entry name" value="FAD_G3PDH_1"/>
    <property type="match status" value="1"/>
</dbReference>
<evidence type="ECO:0000256" key="5">
    <source>
        <dbReference type="ARBA" id="ARBA00023002"/>
    </source>
</evidence>
<dbReference type="Gene3D" id="3.50.50.60">
    <property type="entry name" value="FAD/NAD(P)-binding domain"/>
    <property type="match status" value="1"/>
</dbReference>
<gene>
    <name evidence="9" type="primary">glpD_2</name>
    <name evidence="9" type="ORF">NCTC13184_05632</name>
</gene>
<evidence type="ECO:0000256" key="4">
    <source>
        <dbReference type="ARBA" id="ARBA00022827"/>
    </source>
</evidence>
<keyword evidence="4" id="KW-0274">FAD</keyword>
<accession>A0A378X0W8</accession>
<keyword evidence="3 6" id="KW-0285">Flavoprotein</keyword>
<dbReference type="GO" id="GO:0004368">
    <property type="term" value="F:glycerol-3-phosphate dehydrogenase (quinone) activity"/>
    <property type="evidence" value="ECO:0007669"/>
    <property type="project" value="UniProtKB-EC"/>
</dbReference>
<dbReference type="AlphaFoldDB" id="A0A378X0W8"/>
<dbReference type="PANTHER" id="PTHR11985:SF35">
    <property type="entry name" value="ANAEROBIC GLYCEROL-3-PHOSPHATE DEHYDROGENASE SUBUNIT A"/>
    <property type="match status" value="1"/>
</dbReference>
<dbReference type="InterPro" id="IPR036188">
    <property type="entry name" value="FAD/NAD-bd_sf"/>
</dbReference>
<dbReference type="PROSITE" id="PS00978">
    <property type="entry name" value="FAD_G3PDH_2"/>
    <property type="match status" value="1"/>
</dbReference>
<feature type="region of interest" description="Disordered" evidence="7">
    <location>
        <begin position="1"/>
        <end position="21"/>
    </location>
</feature>
<dbReference type="Proteomes" id="UP000255082">
    <property type="component" value="Unassembled WGS sequence"/>
</dbReference>
<reference evidence="9 10" key="1">
    <citation type="submission" date="2018-06" db="EMBL/GenBank/DDBJ databases">
        <authorList>
            <consortium name="Pathogen Informatics"/>
            <person name="Doyle S."/>
        </authorList>
    </citation>
    <scope>NUCLEOTIDE SEQUENCE [LARGE SCALE GENOMIC DNA]</scope>
    <source>
        <strain evidence="9 10">NCTC13184</strain>
    </source>
</reference>
<dbReference type="Pfam" id="PF01266">
    <property type="entry name" value="DAO"/>
    <property type="match status" value="1"/>
</dbReference>
<evidence type="ECO:0000256" key="7">
    <source>
        <dbReference type="SAM" id="MobiDB-lite"/>
    </source>
</evidence>
<comment type="cofactor">
    <cofactor evidence="1 6">
        <name>FAD</name>
        <dbReference type="ChEBI" id="CHEBI:57692"/>
    </cofactor>
</comment>
<comment type="catalytic activity">
    <reaction evidence="6">
        <text>a quinone + sn-glycerol 3-phosphate = dihydroxyacetone phosphate + a quinol</text>
        <dbReference type="Rhea" id="RHEA:18977"/>
        <dbReference type="ChEBI" id="CHEBI:24646"/>
        <dbReference type="ChEBI" id="CHEBI:57597"/>
        <dbReference type="ChEBI" id="CHEBI:57642"/>
        <dbReference type="ChEBI" id="CHEBI:132124"/>
        <dbReference type="EC" id="1.1.5.3"/>
    </reaction>
</comment>